<sequence length="354" mass="40224">MARVKCVMMQRNETLLLDAWFRHYGNLFGFENLVVFDNGSSDPTVREILAANERLGATIFRDFTRGVDFHCKGEYVARVIRHWDETEDYDFALPLDCDEFISVYTESGLDCSREAIHAHFDELAGEQRVLKLDYCLMNVPGHPGCFTSRLFPKRFLASGTVDYIDHGFHALTSGKQPGERETRFTYLHMHNKPFKNLIEHARQKLKPFVDVDDPVALRTFSGCGIHLVDYLFMTEQDYFARYEQGSFLRLPGVANHFRDLGVRDAFFGADRQMEPAEPPDGAGVLELAAGLPKKLTLFDAQMYLLLNPDVAAAGLPALQHFATFGLAEGRRITDLPSDEARRQAEETYRTFCTA</sequence>
<accession>A0ABX0JSH0</accession>
<evidence type="ECO:0008006" key="3">
    <source>
        <dbReference type="Google" id="ProtNLM"/>
    </source>
</evidence>
<dbReference type="EMBL" id="WOTB01000027">
    <property type="protein sequence ID" value="NHN86159.1"/>
    <property type="molecule type" value="Genomic_DNA"/>
</dbReference>
<protein>
    <recommendedName>
        <fullName evidence="3">Glycosyl transferase family 2</fullName>
    </recommendedName>
</protein>
<dbReference type="Proteomes" id="UP000635278">
    <property type="component" value="Unassembled WGS sequence"/>
</dbReference>
<dbReference type="RefSeq" id="WP_173584539.1">
    <property type="nucleotide sequence ID" value="NZ_WOTB01000027.1"/>
</dbReference>
<gene>
    <name evidence="1" type="ORF">GOB93_16135</name>
</gene>
<organism evidence="1 2">
    <name type="scientific">Acetobacter musti</name>
    <dbReference type="NCBI Taxonomy" id="864732"/>
    <lineage>
        <taxon>Bacteria</taxon>
        <taxon>Pseudomonadati</taxon>
        <taxon>Pseudomonadota</taxon>
        <taxon>Alphaproteobacteria</taxon>
        <taxon>Acetobacterales</taxon>
        <taxon>Acetobacteraceae</taxon>
        <taxon>Acetobacter</taxon>
    </lineage>
</organism>
<reference evidence="1 2" key="1">
    <citation type="journal article" date="2020" name="Int. J. Syst. Evol. Microbiol.">
        <title>Novel acetic acid bacteria from cider fermentations: Acetobacter conturbans sp. nov. and Acetobacter fallax sp. nov.</title>
        <authorList>
            <person name="Sombolestani A.S."/>
            <person name="Cleenwerck I."/>
            <person name="Cnockaert M."/>
            <person name="Borremans W."/>
            <person name="Wieme A.D."/>
            <person name="De Vuyst L."/>
            <person name="Vandamme P."/>
        </authorList>
    </citation>
    <scope>NUCLEOTIDE SEQUENCE [LARGE SCALE GENOMIC DNA]</scope>
    <source>
        <strain evidence="1 2">LMG 30640</strain>
    </source>
</reference>
<comment type="caution">
    <text evidence="1">The sequence shown here is derived from an EMBL/GenBank/DDBJ whole genome shotgun (WGS) entry which is preliminary data.</text>
</comment>
<proteinExistence type="predicted"/>
<evidence type="ECO:0000313" key="2">
    <source>
        <dbReference type="Proteomes" id="UP000635278"/>
    </source>
</evidence>
<name>A0ABX0JSH0_9PROT</name>
<keyword evidence="2" id="KW-1185">Reference proteome</keyword>
<dbReference type="Pfam" id="PF13704">
    <property type="entry name" value="Glyco_tranf_2_4"/>
    <property type="match status" value="1"/>
</dbReference>
<evidence type="ECO:0000313" key="1">
    <source>
        <dbReference type="EMBL" id="NHN86159.1"/>
    </source>
</evidence>